<protein>
    <submittedName>
        <fullName evidence="2">Uncharacterized protein</fullName>
    </submittedName>
</protein>
<keyword evidence="1" id="KW-0732">Signal</keyword>
<evidence type="ECO:0000313" key="2">
    <source>
        <dbReference type="EMBL" id="MFC4101015.1"/>
    </source>
</evidence>
<proteinExistence type="predicted"/>
<dbReference type="RefSeq" id="WP_377719654.1">
    <property type="nucleotide sequence ID" value="NZ_JBHSAM010000028.1"/>
</dbReference>
<dbReference type="Proteomes" id="UP001595715">
    <property type="component" value="Unassembled WGS sequence"/>
</dbReference>
<accession>A0ABV8K4S3</accession>
<organism evidence="2 3">
    <name type="scientific">Paenibacillus xanthanilyticus</name>
    <dbReference type="NCBI Taxonomy" id="1783531"/>
    <lineage>
        <taxon>Bacteria</taxon>
        <taxon>Bacillati</taxon>
        <taxon>Bacillota</taxon>
        <taxon>Bacilli</taxon>
        <taxon>Bacillales</taxon>
        <taxon>Paenibacillaceae</taxon>
        <taxon>Paenibacillus</taxon>
    </lineage>
</organism>
<name>A0ABV8K4S3_9BACL</name>
<feature type="signal peptide" evidence="1">
    <location>
        <begin position="1"/>
        <end position="28"/>
    </location>
</feature>
<gene>
    <name evidence="2" type="ORF">ACFOZ8_15350</name>
</gene>
<feature type="chain" id="PRO_5045730952" evidence="1">
    <location>
        <begin position="29"/>
        <end position="148"/>
    </location>
</feature>
<sequence length="148" mass="16454">MPLKVRWSTIVALCAALMLLPSVTQGFAMEEAEAPVRPVQVFDVAAGKVVKSVPNSPEYQQIAKAWIKEAKELAPQLQPDEKCGYVFRIPLDQPAVIKAPGVSIQASDIFLFYCPEKPKLLLVFDENRKPFLFQLNVDVKPFLSKVGL</sequence>
<evidence type="ECO:0000313" key="3">
    <source>
        <dbReference type="Proteomes" id="UP001595715"/>
    </source>
</evidence>
<evidence type="ECO:0000256" key="1">
    <source>
        <dbReference type="SAM" id="SignalP"/>
    </source>
</evidence>
<keyword evidence="3" id="KW-1185">Reference proteome</keyword>
<comment type="caution">
    <text evidence="2">The sequence shown here is derived from an EMBL/GenBank/DDBJ whole genome shotgun (WGS) entry which is preliminary data.</text>
</comment>
<dbReference type="EMBL" id="JBHSAM010000028">
    <property type="protein sequence ID" value="MFC4101015.1"/>
    <property type="molecule type" value="Genomic_DNA"/>
</dbReference>
<reference evidence="3" key="1">
    <citation type="journal article" date="2019" name="Int. J. Syst. Evol. Microbiol.">
        <title>The Global Catalogue of Microorganisms (GCM) 10K type strain sequencing project: providing services to taxonomists for standard genome sequencing and annotation.</title>
        <authorList>
            <consortium name="The Broad Institute Genomics Platform"/>
            <consortium name="The Broad Institute Genome Sequencing Center for Infectious Disease"/>
            <person name="Wu L."/>
            <person name="Ma J."/>
        </authorList>
    </citation>
    <scope>NUCLEOTIDE SEQUENCE [LARGE SCALE GENOMIC DNA]</scope>
    <source>
        <strain evidence="3">IBRC-M 10987</strain>
    </source>
</reference>